<accession>A0AAD9HKK6</accession>
<evidence type="ECO:0000313" key="2">
    <source>
        <dbReference type="Proteomes" id="UP001232148"/>
    </source>
</evidence>
<dbReference type="Proteomes" id="UP001232148">
    <property type="component" value="Unassembled WGS sequence"/>
</dbReference>
<dbReference type="PANTHER" id="PTHR38166">
    <property type="entry name" value="C2H2-TYPE DOMAIN-CONTAINING PROTEIN-RELATED"/>
    <property type="match status" value="1"/>
</dbReference>
<name>A0AAD9HKK6_9PEZI</name>
<evidence type="ECO:0008006" key="3">
    <source>
        <dbReference type="Google" id="ProtNLM"/>
    </source>
</evidence>
<dbReference type="EMBL" id="MU842847">
    <property type="protein sequence ID" value="KAK2030826.1"/>
    <property type="molecule type" value="Genomic_DNA"/>
</dbReference>
<proteinExistence type="predicted"/>
<gene>
    <name evidence="1" type="ORF">LX32DRAFT_651310</name>
</gene>
<protein>
    <recommendedName>
        <fullName evidence="3">C2H2-type domain-containing protein</fullName>
    </recommendedName>
</protein>
<dbReference type="PANTHER" id="PTHR38166:SF1">
    <property type="entry name" value="C2H2-TYPE DOMAIN-CONTAINING PROTEIN"/>
    <property type="match status" value="1"/>
</dbReference>
<dbReference type="AlphaFoldDB" id="A0AAD9HKK6"/>
<sequence length="176" mass="20827">MPAAKVFACPYFKRDPVRHLKCFMRFKLKRVKDVKQHLYRKHSFPEHCCPLCWATFDRRSDYDNHIRKRSCEAREMPGEYGDFMTVDQKKAISKRTDSGPDEHRQWYNVWKVLFPDEDQPASPYLKSTELEELIPIVRWFWKKNSSDIVSNILSSPRMAVTPRATNNSPAGIDQIF</sequence>
<reference evidence="1" key="1">
    <citation type="submission" date="2021-06" db="EMBL/GenBank/DDBJ databases">
        <title>Comparative genomics, transcriptomics and evolutionary studies reveal genomic signatures of adaptation to plant cell wall in hemibiotrophic fungi.</title>
        <authorList>
            <consortium name="DOE Joint Genome Institute"/>
            <person name="Baroncelli R."/>
            <person name="Diaz J.F."/>
            <person name="Benocci T."/>
            <person name="Peng M."/>
            <person name="Battaglia E."/>
            <person name="Haridas S."/>
            <person name="Andreopoulos W."/>
            <person name="Labutti K."/>
            <person name="Pangilinan J."/>
            <person name="Floch G.L."/>
            <person name="Makela M.R."/>
            <person name="Henrissat B."/>
            <person name="Grigoriev I.V."/>
            <person name="Crouch J.A."/>
            <person name="De Vries R.P."/>
            <person name="Sukno S.A."/>
            <person name="Thon M.R."/>
        </authorList>
    </citation>
    <scope>NUCLEOTIDE SEQUENCE</scope>
    <source>
        <strain evidence="1">MAFF235873</strain>
    </source>
</reference>
<organism evidence="1 2">
    <name type="scientific">Colletotrichum zoysiae</name>
    <dbReference type="NCBI Taxonomy" id="1216348"/>
    <lineage>
        <taxon>Eukaryota</taxon>
        <taxon>Fungi</taxon>
        <taxon>Dikarya</taxon>
        <taxon>Ascomycota</taxon>
        <taxon>Pezizomycotina</taxon>
        <taxon>Sordariomycetes</taxon>
        <taxon>Hypocreomycetidae</taxon>
        <taxon>Glomerellales</taxon>
        <taxon>Glomerellaceae</taxon>
        <taxon>Colletotrichum</taxon>
        <taxon>Colletotrichum graminicola species complex</taxon>
    </lineage>
</organism>
<evidence type="ECO:0000313" key="1">
    <source>
        <dbReference type="EMBL" id="KAK2030826.1"/>
    </source>
</evidence>
<keyword evidence="2" id="KW-1185">Reference proteome</keyword>
<comment type="caution">
    <text evidence="1">The sequence shown here is derived from an EMBL/GenBank/DDBJ whole genome shotgun (WGS) entry which is preliminary data.</text>
</comment>